<organism evidence="2 3">
    <name type="scientific">Frankia umida</name>
    <dbReference type="NCBI Taxonomy" id="573489"/>
    <lineage>
        <taxon>Bacteria</taxon>
        <taxon>Bacillati</taxon>
        <taxon>Actinomycetota</taxon>
        <taxon>Actinomycetes</taxon>
        <taxon>Frankiales</taxon>
        <taxon>Frankiaceae</taxon>
        <taxon>Frankia</taxon>
    </lineage>
</organism>
<dbReference type="EMBL" id="JALKFT010000001">
    <property type="protein sequence ID" value="MCK9874407.1"/>
    <property type="molecule type" value="Genomic_DNA"/>
</dbReference>
<accession>A0ABT0JT76</accession>
<evidence type="ECO:0008006" key="4">
    <source>
        <dbReference type="Google" id="ProtNLM"/>
    </source>
</evidence>
<dbReference type="Proteomes" id="UP001201873">
    <property type="component" value="Unassembled WGS sequence"/>
</dbReference>
<proteinExistence type="predicted"/>
<reference evidence="2 3" key="1">
    <citation type="submission" date="2022-04" db="EMBL/GenBank/DDBJ databases">
        <title>Genome diversity in the genus Frankia.</title>
        <authorList>
            <person name="Carlos-Shanley C."/>
            <person name="Hahn D."/>
        </authorList>
    </citation>
    <scope>NUCLEOTIDE SEQUENCE [LARGE SCALE GENOMIC DNA]</scope>
    <source>
        <strain evidence="2 3">Ag45/Mut15</strain>
    </source>
</reference>
<evidence type="ECO:0000256" key="1">
    <source>
        <dbReference type="SAM" id="Phobius"/>
    </source>
</evidence>
<keyword evidence="1" id="KW-0472">Membrane</keyword>
<feature type="transmembrane region" description="Helical" evidence="1">
    <location>
        <begin position="146"/>
        <end position="167"/>
    </location>
</feature>
<feature type="transmembrane region" description="Helical" evidence="1">
    <location>
        <begin position="119"/>
        <end position="140"/>
    </location>
</feature>
<keyword evidence="3" id="KW-1185">Reference proteome</keyword>
<evidence type="ECO:0000313" key="3">
    <source>
        <dbReference type="Proteomes" id="UP001201873"/>
    </source>
</evidence>
<sequence>MDIWRACLVGAGRPEHGIYGTVLTAGLIAAQDPKVDPLGQIVIDVLITVAVFWLAHGYAHAVARPLGPDEVPGPPRRGLRLARSAMVENWPLARASVLPIAVLALVRLLGASMDDAQEAALWTCVVLLTLWGLRAGQAAGLGGWRLVRYTSGSALLGVVLVVLEIAIH</sequence>
<protein>
    <recommendedName>
        <fullName evidence="4">Integral membrane protein</fullName>
    </recommendedName>
</protein>
<feature type="transmembrane region" description="Helical" evidence="1">
    <location>
        <begin position="92"/>
        <end position="110"/>
    </location>
</feature>
<gene>
    <name evidence="2" type="ORF">MXD59_01180</name>
</gene>
<evidence type="ECO:0000313" key="2">
    <source>
        <dbReference type="EMBL" id="MCK9874407.1"/>
    </source>
</evidence>
<name>A0ABT0JT76_9ACTN</name>
<keyword evidence="1" id="KW-1133">Transmembrane helix</keyword>
<comment type="caution">
    <text evidence="2">The sequence shown here is derived from an EMBL/GenBank/DDBJ whole genome shotgun (WGS) entry which is preliminary data.</text>
</comment>
<keyword evidence="1" id="KW-0812">Transmembrane</keyword>
<dbReference type="RefSeq" id="WP_248823067.1">
    <property type="nucleotide sequence ID" value="NZ_JALKFT010000001.1"/>
</dbReference>